<sequence>MSFFCIHLYKEVRGSAMAMTYRREKIDSFIRRLKIRQSVILNQLHNGNFDSQREFLKGQLASIELVIEELSTEFK</sequence>
<dbReference type="KEGG" id="plv:ERIC2_c20630"/>
<gene>
    <name evidence="1" type="ORF">ERIC2_c20630</name>
</gene>
<dbReference type="AlphaFoldDB" id="V9W7G5"/>
<keyword evidence="2" id="KW-1185">Reference proteome</keyword>
<accession>V9W7G5</accession>
<evidence type="ECO:0000313" key="1">
    <source>
        <dbReference type="EMBL" id="AHD05854.1"/>
    </source>
</evidence>
<protein>
    <submittedName>
        <fullName evidence="1">Uncharacterized protein</fullName>
    </submittedName>
</protein>
<dbReference type="Proteomes" id="UP000029431">
    <property type="component" value="Chromosome"/>
</dbReference>
<name>V9W7G5_9BACL</name>
<proteinExistence type="predicted"/>
<dbReference type="HOGENOM" id="CLU_2667615_0_0_9"/>
<reference evidence="1 2" key="1">
    <citation type="journal article" date="2014" name="PLoS ONE">
        <title>How to Kill the Honey Bee Larva: Genomic Potential and Virulence Mechanisms of Paenibacillus larvae.</title>
        <authorList>
            <person name="Djukic M."/>
            <person name="Brzuszkiewicz E."/>
            <person name="Funfhaus A."/>
            <person name="Voss J."/>
            <person name="Gollnow K."/>
            <person name="Poppinga L."/>
            <person name="Liesegang H."/>
            <person name="Garcia-Gonzalez E."/>
            <person name="Genersch E."/>
            <person name="Daniel R."/>
        </authorList>
    </citation>
    <scope>NUCLEOTIDE SEQUENCE [LARGE SCALE GENOMIC DNA]</scope>
    <source>
        <strain evidence="1 2">DSM 25430</strain>
    </source>
</reference>
<dbReference type="EMBL" id="CP003355">
    <property type="protein sequence ID" value="AHD05854.1"/>
    <property type="molecule type" value="Genomic_DNA"/>
</dbReference>
<dbReference type="eggNOG" id="ENOG50306MJ">
    <property type="taxonomic scope" value="Bacteria"/>
</dbReference>
<evidence type="ECO:0000313" key="2">
    <source>
        <dbReference type="Proteomes" id="UP000029431"/>
    </source>
</evidence>
<organism evidence="1 2">
    <name type="scientific">Paenibacillus larvae subsp. larvae DSM 25430</name>
    <dbReference type="NCBI Taxonomy" id="697284"/>
    <lineage>
        <taxon>Bacteria</taxon>
        <taxon>Bacillati</taxon>
        <taxon>Bacillota</taxon>
        <taxon>Bacilli</taxon>
        <taxon>Bacillales</taxon>
        <taxon>Paenibacillaceae</taxon>
        <taxon>Paenibacillus</taxon>
    </lineage>
</organism>
<dbReference type="PATRIC" id="fig|697284.3.peg.1989"/>